<accession>A0A0B3S213</accession>
<evidence type="ECO:0000259" key="2">
    <source>
        <dbReference type="Pfam" id="PF11412"/>
    </source>
</evidence>
<evidence type="ECO:0000313" key="3">
    <source>
        <dbReference type="EMBL" id="KHQ52928.1"/>
    </source>
</evidence>
<keyword evidence="1" id="KW-0732">Signal</keyword>
<comment type="caution">
    <text evidence="3">The sequence shown here is derived from an EMBL/GenBank/DDBJ whole genome shotgun (WGS) entry which is preliminary data.</text>
</comment>
<dbReference type="AlphaFoldDB" id="A0A0B3S213"/>
<proteinExistence type="predicted"/>
<dbReference type="Proteomes" id="UP000030960">
    <property type="component" value="Unassembled WGS sequence"/>
</dbReference>
<gene>
    <name evidence="3" type="ORF">OA50_02472</name>
</gene>
<protein>
    <recommendedName>
        <fullName evidence="2">Thiol:disulfide interchange protein DsbD N-terminal domain-containing protein</fullName>
    </recommendedName>
</protein>
<name>A0A0B3S213_9RHOB</name>
<dbReference type="OrthoDB" id="9811036at2"/>
<dbReference type="RefSeq" id="WP_043141613.1">
    <property type="nucleotide sequence ID" value="NZ_JSUQ01000009.1"/>
</dbReference>
<feature type="domain" description="Thiol:disulfide interchange protein DsbD N-terminal" evidence="2">
    <location>
        <begin position="34"/>
        <end position="141"/>
    </location>
</feature>
<dbReference type="InterPro" id="IPR028250">
    <property type="entry name" value="DsbDN"/>
</dbReference>
<reference evidence="3 4" key="1">
    <citation type="submission" date="2014-10" db="EMBL/GenBank/DDBJ databases">
        <title>Genome sequence of Ponticoccus sp. strain UMTAT08 isolated from clonal culture of toxic dinoflagellate Alexandrium tamiyavanichii.</title>
        <authorList>
            <person name="Gan H.Y."/>
            <person name="Muhd D.-D."/>
            <person name="Mohd Noor M.E."/>
            <person name="Yeong Y.S."/>
            <person name="Usup G."/>
        </authorList>
    </citation>
    <scope>NUCLEOTIDE SEQUENCE [LARGE SCALE GENOMIC DNA]</scope>
    <source>
        <strain evidence="3 4">UMTAT08</strain>
    </source>
</reference>
<dbReference type="Pfam" id="PF11412">
    <property type="entry name" value="DsbD_N"/>
    <property type="match status" value="1"/>
</dbReference>
<organism evidence="3 4">
    <name type="scientific">Mameliella alba</name>
    <dbReference type="NCBI Taxonomy" id="561184"/>
    <lineage>
        <taxon>Bacteria</taxon>
        <taxon>Pseudomonadati</taxon>
        <taxon>Pseudomonadota</taxon>
        <taxon>Alphaproteobacteria</taxon>
        <taxon>Rhodobacterales</taxon>
        <taxon>Roseobacteraceae</taxon>
        <taxon>Mameliella</taxon>
    </lineage>
</organism>
<sequence>MKKILVTLLLMLLPGLAAAQSYDDVVEAQILPGWRLPNGDHMAALHLKLAPGWKTYWRSPGDAGIPPQFDWSGARNMSAIGVYWPAPHVFWQENMRSVGYKGDVILPLRIRPSQPGKDARLGGVIDIGICKDVCLPHRLRVSASLPAGQTKPDARIAAAMADVPFGAEDAGVTGVSCRITPQAKGMGLTVSIAMPRGTGREETVIETSDPNLWVADPSTSWQGGRLVAQTRVTHMSGGVFALDRSGLRITILGGDMPVELTGCSG</sequence>
<dbReference type="PATRIC" id="fig|1515334.3.peg.2489"/>
<dbReference type="STRING" id="561184.SAMN05216376_11092"/>
<keyword evidence="4" id="KW-1185">Reference proteome</keyword>
<evidence type="ECO:0000313" key="4">
    <source>
        <dbReference type="Proteomes" id="UP000030960"/>
    </source>
</evidence>
<feature type="signal peptide" evidence="1">
    <location>
        <begin position="1"/>
        <end position="19"/>
    </location>
</feature>
<dbReference type="EMBL" id="JSUQ01000009">
    <property type="protein sequence ID" value="KHQ52928.1"/>
    <property type="molecule type" value="Genomic_DNA"/>
</dbReference>
<feature type="chain" id="PRO_5002098815" description="Thiol:disulfide interchange protein DsbD N-terminal domain-containing protein" evidence="1">
    <location>
        <begin position="20"/>
        <end position="265"/>
    </location>
</feature>
<evidence type="ECO:0000256" key="1">
    <source>
        <dbReference type="SAM" id="SignalP"/>
    </source>
</evidence>